<dbReference type="InterPro" id="IPR036188">
    <property type="entry name" value="FAD/NAD-bd_sf"/>
</dbReference>
<dbReference type="SUPFAM" id="SSF51905">
    <property type="entry name" value="FAD/NAD(P)-binding domain"/>
    <property type="match status" value="1"/>
</dbReference>
<evidence type="ECO:0000256" key="6">
    <source>
        <dbReference type="ARBA" id="ARBA00023033"/>
    </source>
</evidence>
<dbReference type="Pfam" id="PF00743">
    <property type="entry name" value="FMO-like"/>
    <property type="match status" value="1"/>
</dbReference>
<dbReference type="Proteomes" id="UP000006701">
    <property type="component" value="Unassembled WGS sequence"/>
</dbReference>
<dbReference type="FunFam" id="3.50.50.60:FF:000228">
    <property type="entry name" value="FAD-containing monooxygenase EthA"/>
    <property type="match status" value="1"/>
</dbReference>
<organism evidence="7 8">
    <name type="scientific">Aspergillus clavatus (strain ATCC 1007 / CBS 513.65 / DSM 816 / NCTC 3887 / NRRL 1 / QM 1276 / 107)</name>
    <dbReference type="NCBI Taxonomy" id="344612"/>
    <lineage>
        <taxon>Eukaryota</taxon>
        <taxon>Fungi</taxon>
        <taxon>Dikarya</taxon>
        <taxon>Ascomycota</taxon>
        <taxon>Pezizomycotina</taxon>
        <taxon>Eurotiomycetes</taxon>
        <taxon>Eurotiomycetidae</taxon>
        <taxon>Eurotiales</taxon>
        <taxon>Aspergillaceae</taxon>
        <taxon>Aspergillus</taxon>
        <taxon>Aspergillus subgen. Fumigati</taxon>
    </lineage>
</organism>
<evidence type="ECO:0000256" key="1">
    <source>
        <dbReference type="ARBA" id="ARBA00001974"/>
    </source>
</evidence>
<dbReference type="OrthoDB" id="66881at2759"/>
<proteinExistence type="predicted"/>
<dbReference type="VEuPathDB" id="FungiDB:ACLA_062320"/>
<comment type="cofactor">
    <cofactor evidence="1">
        <name>FAD</name>
        <dbReference type="ChEBI" id="CHEBI:57692"/>
    </cofactor>
</comment>
<evidence type="ECO:0000256" key="2">
    <source>
        <dbReference type="ARBA" id="ARBA00022630"/>
    </source>
</evidence>
<keyword evidence="2" id="KW-0285">Flavoprotein</keyword>
<accession>A1CCL1</accession>
<dbReference type="KEGG" id="act:ACLA_062320"/>
<dbReference type="PANTHER" id="PTHR43872">
    <property type="entry name" value="MONOOXYGENASE, PUTATIVE (AFU_ORTHOLOGUE AFUA_8G02570)-RELATED"/>
    <property type="match status" value="1"/>
</dbReference>
<dbReference type="HOGENOM" id="CLU_032067_2_0_1"/>
<keyword evidence="6 7" id="KW-0503">Monooxygenase</keyword>
<keyword evidence="3" id="KW-0274">FAD</keyword>
<dbReference type="EMBL" id="DS027050">
    <property type="protein sequence ID" value="EAW12268.1"/>
    <property type="molecule type" value="Genomic_DNA"/>
</dbReference>
<reference evidence="7 8" key="1">
    <citation type="journal article" date="2008" name="PLoS Genet.">
        <title>Genomic islands in the pathogenic filamentous fungus Aspergillus fumigatus.</title>
        <authorList>
            <person name="Fedorova N.D."/>
            <person name="Khaldi N."/>
            <person name="Joardar V.S."/>
            <person name="Maiti R."/>
            <person name="Amedeo P."/>
            <person name="Anderson M.J."/>
            <person name="Crabtree J."/>
            <person name="Silva J.C."/>
            <person name="Badger J.H."/>
            <person name="Albarraq A."/>
            <person name="Angiuoli S."/>
            <person name="Bussey H."/>
            <person name="Bowyer P."/>
            <person name="Cotty P.J."/>
            <person name="Dyer P.S."/>
            <person name="Egan A."/>
            <person name="Galens K."/>
            <person name="Fraser-Liggett C.M."/>
            <person name="Haas B.J."/>
            <person name="Inman J.M."/>
            <person name="Kent R."/>
            <person name="Lemieux S."/>
            <person name="Malavazi I."/>
            <person name="Orvis J."/>
            <person name="Roemer T."/>
            <person name="Ronning C.M."/>
            <person name="Sundaram J.P."/>
            <person name="Sutton G."/>
            <person name="Turner G."/>
            <person name="Venter J.C."/>
            <person name="White O.R."/>
            <person name="Whitty B.R."/>
            <person name="Youngman P."/>
            <person name="Wolfe K.H."/>
            <person name="Goldman G.H."/>
            <person name="Wortman J.R."/>
            <person name="Jiang B."/>
            <person name="Denning D.W."/>
            <person name="Nierman W.C."/>
        </authorList>
    </citation>
    <scope>NUCLEOTIDE SEQUENCE [LARGE SCALE GENOMIC DNA]</scope>
    <source>
        <strain evidence="8">ATCC 1007 / CBS 513.65 / DSM 816 / NCTC 3887 / NRRL 1</strain>
    </source>
</reference>
<dbReference type="GO" id="GO:0050661">
    <property type="term" value="F:NADP binding"/>
    <property type="evidence" value="ECO:0007669"/>
    <property type="project" value="InterPro"/>
</dbReference>
<dbReference type="RefSeq" id="XP_001273694.1">
    <property type="nucleotide sequence ID" value="XM_001273693.1"/>
</dbReference>
<keyword evidence="4" id="KW-0521">NADP</keyword>
<evidence type="ECO:0000313" key="8">
    <source>
        <dbReference type="Proteomes" id="UP000006701"/>
    </source>
</evidence>
<dbReference type="GO" id="GO:0050660">
    <property type="term" value="F:flavin adenine dinucleotide binding"/>
    <property type="evidence" value="ECO:0007669"/>
    <property type="project" value="InterPro"/>
</dbReference>
<dbReference type="OMA" id="EFKPWRD"/>
<sequence>MELNYDIIIIGAGISGINMAYHVQTELPNHSYIILEAREAMGGTWDLFQYPGIRSDSDLITYGFPWYPWNKSRPIAEGKAIAKYIQEAAAQRGLDQHISFQHRVTRAAWSDTEQKWTLTVEHDGVEKSYTATFVAFGTGYYDYTQPLPADIPGIDQFTGTLIHPQFWPKEVNYADQKIVVIGSGATAVTLVPKLAETAERVTMLQRSPTYILNVPNTEIEKTWIDYLLPRTIAQTYHRMSWFIPHRLFFLFCQSLPQLSQRLLRWRTIKQLPANISHDPHFSPRYTPWDQRLCVSPDGDFYQALHTGKVDIKTDSIDAVTSSGIKLKSDEFLDADIIITATGLKLQLAGGVKLEINGEPCDLADKYLWRGVMLQDVPNAFFFIGYTNASWTLGVDASATFGARLIKHLSSKDATAAVPRVPNGLKLQPRRVWDLSSTYIRTADKGMPKAADQGSWLPRSNYISDLWFAKYGRLDDLEIVTQRGVKKG</sequence>
<dbReference type="Gene3D" id="3.50.50.60">
    <property type="entry name" value="FAD/NAD(P)-binding domain"/>
    <property type="match status" value="2"/>
</dbReference>
<dbReference type="GeneID" id="4705931"/>
<dbReference type="GO" id="GO:0004499">
    <property type="term" value="F:N,N-dimethylaniline monooxygenase activity"/>
    <property type="evidence" value="ECO:0007669"/>
    <property type="project" value="InterPro"/>
</dbReference>
<dbReference type="InterPro" id="IPR051820">
    <property type="entry name" value="FAD-binding_MO"/>
</dbReference>
<name>A1CCL1_ASPCL</name>
<keyword evidence="8" id="KW-1185">Reference proteome</keyword>
<keyword evidence="5" id="KW-0560">Oxidoreductase</keyword>
<protein>
    <submittedName>
        <fullName evidence="7">Monooxygenase</fullName>
    </submittedName>
</protein>
<dbReference type="AlphaFoldDB" id="A1CCL1"/>
<dbReference type="InterPro" id="IPR020946">
    <property type="entry name" value="Flavin_mOase-like"/>
</dbReference>
<dbReference type="eggNOG" id="KOG1399">
    <property type="taxonomic scope" value="Eukaryota"/>
</dbReference>
<gene>
    <name evidence="7" type="ORF">ACLA_062320</name>
</gene>
<dbReference type="PANTHER" id="PTHR43872:SF1">
    <property type="entry name" value="MONOOXYGENASE, PUTATIVE (AFU_ORTHOLOGUE AFUA_8G02570)-RELATED"/>
    <property type="match status" value="1"/>
</dbReference>
<evidence type="ECO:0000256" key="5">
    <source>
        <dbReference type="ARBA" id="ARBA00023002"/>
    </source>
</evidence>
<evidence type="ECO:0000256" key="3">
    <source>
        <dbReference type="ARBA" id="ARBA00022827"/>
    </source>
</evidence>
<evidence type="ECO:0000313" key="7">
    <source>
        <dbReference type="EMBL" id="EAW12268.1"/>
    </source>
</evidence>
<evidence type="ECO:0000256" key="4">
    <source>
        <dbReference type="ARBA" id="ARBA00022857"/>
    </source>
</evidence>